<evidence type="ECO:0000313" key="1">
    <source>
        <dbReference type="EMBL" id="KAJ8865652.1"/>
    </source>
</evidence>
<evidence type="ECO:0000313" key="2">
    <source>
        <dbReference type="Proteomes" id="UP001159363"/>
    </source>
</evidence>
<comment type="caution">
    <text evidence="1">The sequence shown here is derived from an EMBL/GenBank/DDBJ whole genome shotgun (WGS) entry which is preliminary data.</text>
</comment>
<reference evidence="1 2" key="1">
    <citation type="submission" date="2023-02" db="EMBL/GenBank/DDBJ databases">
        <title>LHISI_Scaffold_Assembly.</title>
        <authorList>
            <person name="Stuart O.P."/>
            <person name="Cleave R."/>
            <person name="Magrath M.J.L."/>
            <person name="Mikheyev A.S."/>
        </authorList>
    </citation>
    <scope>NUCLEOTIDE SEQUENCE [LARGE SCALE GENOMIC DNA]</scope>
    <source>
        <strain evidence="1">Daus_M_001</strain>
        <tissue evidence="1">Leg muscle</tissue>
    </source>
</reference>
<protein>
    <submittedName>
        <fullName evidence="1">Uncharacterized protein</fullName>
    </submittedName>
</protein>
<accession>A0ABQ9G0R6</accession>
<proteinExistence type="predicted"/>
<dbReference type="Proteomes" id="UP001159363">
    <property type="component" value="Chromosome 16"/>
</dbReference>
<dbReference type="EMBL" id="JARBHB010000017">
    <property type="protein sequence ID" value="KAJ8865652.1"/>
    <property type="molecule type" value="Genomic_DNA"/>
</dbReference>
<gene>
    <name evidence="1" type="ORF">PR048_033172</name>
</gene>
<keyword evidence="2" id="KW-1185">Reference proteome</keyword>
<sequence>MGKETSEVDDPSEYKDESIAIKEEDMLSYEEKLKFVSPIAKPMAPRKLAKKIYKLIKKGENLVLHHLLYYTSVH</sequence>
<name>A0ABQ9G0R6_9NEOP</name>
<organism evidence="1 2">
    <name type="scientific">Dryococelus australis</name>
    <dbReference type="NCBI Taxonomy" id="614101"/>
    <lineage>
        <taxon>Eukaryota</taxon>
        <taxon>Metazoa</taxon>
        <taxon>Ecdysozoa</taxon>
        <taxon>Arthropoda</taxon>
        <taxon>Hexapoda</taxon>
        <taxon>Insecta</taxon>
        <taxon>Pterygota</taxon>
        <taxon>Neoptera</taxon>
        <taxon>Polyneoptera</taxon>
        <taxon>Phasmatodea</taxon>
        <taxon>Verophasmatodea</taxon>
        <taxon>Anareolatae</taxon>
        <taxon>Phasmatidae</taxon>
        <taxon>Eurycanthinae</taxon>
        <taxon>Dryococelus</taxon>
    </lineage>
</organism>